<comment type="subcellular location">
    <subcellularLocation>
        <location evidence="1 7">Cell membrane</location>
        <topology evidence="1 7">Multi-pass membrane protein</topology>
    </subcellularLocation>
</comment>
<dbReference type="Proteomes" id="UP000244180">
    <property type="component" value="Unassembled WGS sequence"/>
</dbReference>
<comment type="caution">
    <text evidence="10">The sequence shown here is derived from an EMBL/GenBank/DDBJ whole genome shotgun (WGS) entry which is preliminary data.</text>
</comment>
<name>A0A2T5GA11_HYDSH</name>
<dbReference type="AlphaFoldDB" id="A0A2T5GA11"/>
<dbReference type="InterPro" id="IPR000515">
    <property type="entry name" value="MetI-like"/>
</dbReference>
<feature type="transmembrane region" description="Helical" evidence="7">
    <location>
        <begin position="121"/>
        <end position="139"/>
    </location>
</feature>
<dbReference type="EMBL" id="JAHHQF010000061">
    <property type="protein sequence ID" value="MBT9282628.1"/>
    <property type="molecule type" value="Genomic_DNA"/>
</dbReference>
<dbReference type="SUPFAM" id="SSF161098">
    <property type="entry name" value="MetI-like"/>
    <property type="match status" value="1"/>
</dbReference>
<dbReference type="GO" id="GO:0055085">
    <property type="term" value="P:transmembrane transport"/>
    <property type="evidence" value="ECO:0007669"/>
    <property type="project" value="InterPro"/>
</dbReference>
<evidence type="ECO:0000313" key="10">
    <source>
        <dbReference type="EMBL" id="PTQ53019.1"/>
    </source>
</evidence>
<dbReference type="PANTHER" id="PTHR43386">
    <property type="entry name" value="OLIGOPEPTIDE TRANSPORT SYSTEM PERMEASE PROTEIN APPC"/>
    <property type="match status" value="1"/>
</dbReference>
<feature type="transmembrane region" description="Helical" evidence="7">
    <location>
        <begin position="175"/>
        <end position="192"/>
    </location>
</feature>
<evidence type="ECO:0000256" key="2">
    <source>
        <dbReference type="ARBA" id="ARBA00022448"/>
    </source>
</evidence>
<feature type="transmembrane region" description="Helical" evidence="7">
    <location>
        <begin position="204"/>
        <end position="228"/>
    </location>
</feature>
<dbReference type="GO" id="GO:0005886">
    <property type="term" value="C:plasma membrane"/>
    <property type="evidence" value="ECO:0007669"/>
    <property type="project" value="UniProtKB-SubCell"/>
</dbReference>
<organism evidence="10 11">
    <name type="scientific">Hydrogenibacillus schlegelii</name>
    <name type="common">Bacillus schlegelii</name>
    <dbReference type="NCBI Taxonomy" id="1484"/>
    <lineage>
        <taxon>Bacteria</taxon>
        <taxon>Bacillati</taxon>
        <taxon>Bacillota</taxon>
        <taxon>Bacilli</taxon>
        <taxon>Bacillales</taxon>
        <taxon>Bacillales Family X. Incertae Sedis</taxon>
        <taxon>Hydrogenibacillus</taxon>
    </lineage>
</organism>
<keyword evidence="4 7" id="KW-0812">Transmembrane</keyword>
<feature type="transmembrane region" description="Helical" evidence="7">
    <location>
        <begin position="84"/>
        <end position="109"/>
    </location>
</feature>
<evidence type="ECO:0000256" key="4">
    <source>
        <dbReference type="ARBA" id="ARBA00022692"/>
    </source>
</evidence>
<dbReference type="Pfam" id="PF00528">
    <property type="entry name" value="BPD_transp_1"/>
    <property type="match status" value="1"/>
</dbReference>
<evidence type="ECO:0000256" key="7">
    <source>
        <dbReference type="RuleBase" id="RU363032"/>
    </source>
</evidence>
<protein>
    <submittedName>
        <fullName evidence="9">ABC transporter permease subunit</fullName>
    </submittedName>
    <submittedName>
        <fullName evidence="10">Dipeptide transport system permease protein DppC</fullName>
    </submittedName>
</protein>
<evidence type="ECO:0000256" key="3">
    <source>
        <dbReference type="ARBA" id="ARBA00022475"/>
    </source>
</evidence>
<sequence length="286" mass="31476">MEATHERAFSFLVDRVWQHRLIRWGLVLLSLMGIGFLIVPLLSPHPPDQISPKERFSPPSSEHWFGTDEVGRDLFVRVFAGGRLSLTAGASVVLLSGGIGLFFGVLIGYFGGWLDRVMMRVVDIMLAFPPLILALALSAALGPGLFNAVLAIVIIKIPVYLRLARAEVLRLRESLFVLAAVTFGNPPFRIIFRHVLPNAVTPIFVQMTVDIGEAILLISTLGFLGLGAKPPSPEWGAMISQGWKHLMDHWWIPTFPGLFLFLSVTALNLIGDGLQDILDPKARTDP</sequence>
<evidence type="ECO:0000259" key="8">
    <source>
        <dbReference type="PROSITE" id="PS50928"/>
    </source>
</evidence>
<evidence type="ECO:0000256" key="1">
    <source>
        <dbReference type="ARBA" id="ARBA00004651"/>
    </source>
</evidence>
<reference evidence="9" key="2">
    <citation type="journal article" date="2021" name="Microbiology">
        <title>Metagenomic Analysis of the Microbial Community in the Underground Coal Fire Area (Kemerovo Region, Russia) Revealed Predominance of Thermophilic Members of the Phyla Deinococcus-thermus, Aquificae, and Firmicutes.</title>
        <authorList>
            <person name="Kadnikov V."/>
            <person name="Mardanov A.V."/>
            <person name="Beletsky A.V."/>
            <person name="Karnachuk O.V."/>
            <person name="Ravin N.V."/>
        </authorList>
    </citation>
    <scope>NUCLEOTIDE SEQUENCE</scope>
    <source>
        <strain evidence="9">RBS10-49</strain>
    </source>
</reference>
<dbReference type="InterPro" id="IPR035906">
    <property type="entry name" value="MetI-like_sf"/>
</dbReference>
<dbReference type="Proteomes" id="UP000748108">
    <property type="component" value="Unassembled WGS sequence"/>
</dbReference>
<proteinExistence type="inferred from homology"/>
<dbReference type="EMBL" id="PEBV01000018">
    <property type="protein sequence ID" value="PTQ53019.1"/>
    <property type="molecule type" value="Genomic_DNA"/>
</dbReference>
<evidence type="ECO:0000313" key="9">
    <source>
        <dbReference type="EMBL" id="MBT9282628.1"/>
    </source>
</evidence>
<dbReference type="CDD" id="cd06261">
    <property type="entry name" value="TM_PBP2"/>
    <property type="match status" value="1"/>
</dbReference>
<keyword evidence="3" id="KW-1003">Cell membrane</keyword>
<accession>A0A2T5GA11</accession>
<evidence type="ECO:0000313" key="11">
    <source>
        <dbReference type="Proteomes" id="UP000244180"/>
    </source>
</evidence>
<keyword evidence="2 7" id="KW-0813">Transport</keyword>
<keyword evidence="6 7" id="KW-0472">Membrane</keyword>
<dbReference type="Gene3D" id="1.10.3720.10">
    <property type="entry name" value="MetI-like"/>
    <property type="match status" value="1"/>
</dbReference>
<gene>
    <name evidence="10" type="ORF">HSCHL_2207</name>
    <name evidence="9" type="ORF">KM312_08260</name>
</gene>
<feature type="domain" description="ABC transmembrane type-1" evidence="8">
    <location>
        <begin position="82"/>
        <end position="271"/>
    </location>
</feature>
<feature type="transmembrane region" description="Helical" evidence="7">
    <location>
        <begin position="145"/>
        <end position="163"/>
    </location>
</feature>
<evidence type="ECO:0000256" key="5">
    <source>
        <dbReference type="ARBA" id="ARBA00022989"/>
    </source>
</evidence>
<comment type="similarity">
    <text evidence="7">Belongs to the binding-protein-dependent transport system permease family.</text>
</comment>
<feature type="transmembrane region" description="Helical" evidence="7">
    <location>
        <begin position="21"/>
        <end position="42"/>
    </location>
</feature>
<dbReference type="PANTHER" id="PTHR43386:SF1">
    <property type="entry name" value="D,D-DIPEPTIDE TRANSPORT SYSTEM PERMEASE PROTEIN DDPC-RELATED"/>
    <property type="match status" value="1"/>
</dbReference>
<dbReference type="PROSITE" id="PS50928">
    <property type="entry name" value="ABC_TM1"/>
    <property type="match status" value="1"/>
</dbReference>
<evidence type="ECO:0000256" key="6">
    <source>
        <dbReference type="ARBA" id="ARBA00023136"/>
    </source>
</evidence>
<reference evidence="10 11" key="1">
    <citation type="submission" date="2017-08" db="EMBL/GenBank/DDBJ databases">
        <title>Burning lignite coal seam in the remote Altai Mountains harbors a hydrogen-driven thermophilic microbial community.</title>
        <authorList>
            <person name="Kadnikov V.V."/>
            <person name="Mardanov A.V."/>
            <person name="Ivasenko D."/>
            <person name="Beletsky A.V."/>
            <person name="Karnachuk O.V."/>
            <person name="Ravin N.V."/>
        </authorList>
    </citation>
    <scope>NUCLEOTIDE SEQUENCE [LARGE SCALE GENOMIC DNA]</scope>
    <source>
        <strain evidence="10">AL33</strain>
    </source>
</reference>
<keyword evidence="5 7" id="KW-1133">Transmembrane helix</keyword>
<dbReference type="InterPro" id="IPR050366">
    <property type="entry name" value="BP-dependent_transpt_permease"/>
</dbReference>
<feature type="transmembrane region" description="Helical" evidence="7">
    <location>
        <begin position="249"/>
        <end position="270"/>
    </location>
</feature>